<dbReference type="EMBL" id="CM007389">
    <property type="protein sequence ID" value="ONK58378.1"/>
    <property type="molecule type" value="Genomic_DNA"/>
</dbReference>
<evidence type="ECO:0000313" key="2">
    <source>
        <dbReference type="Proteomes" id="UP000243459"/>
    </source>
</evidence>
<dbReference type="Proteomes" id="UP000243459">
    <property type="component" value="Chromosome 9"/>
</dbReference>
<protein>
    <submittedName>
        <fullName evidence="1">Uncharacterized protein</fullName>
    </submittedName>
</protein>
<proteinExistence type="predicted"/>
<keyword evidence="2" id="KW-1185">Reference proteome</keyword>
<reference evidence="2" key="1">
    <citation type="journal article" date="2017" name="Nat. Commun.">
        <title>The asparagus genome sheds light on the origin and evolution of a young Y chromosome.</title>
        <authorList>
            <person name="Harkess A."/>
            <person name="Zhou J."/>
            <person name="Xu C."/>
            <person name="Bowers J.E."/>
            <person name="Van der Hulst R."/>
            <person name="Ayyampalayam S."/>
            <person name="Mercati F."/>
            <person name="Riccardi P."/>
            <person name="McKain M.R."/>
            <person name="Kakrana A."/>
            <person name="Tang H."/>
            <person name="Ray J."/>
            <person name="Groenendijk J."/>
            <person name="Arikit S."/>
            <person name="Mathioni S.M."/>
            <person name="Nakano M."/>
            <person name="Shan H."/>
            <person name="Telgmann-Rauber A."/>
            <person name="Kanno A."/>
            <person name="Yue Z."/>
            <person name="Chen H."/>
            <person name="Li W."/>
            <person name="Chen Y."/>
            <person name="Xu X."/>
            <person name="Zhang Y."/>
            <person name="Luo S."/>
            <person name="Chen H."/>
            <person name="Gao J."/>
            <person name="Mao Z."/>
            <person name="Pires J.C."/>
            <person name="Luo M."/>
            <person name="Kudrna D."/>
            <person name="Wing R.A."/>
            <person name="Meyers B.C."/>
            <person name="Yi K."/>
            <person name="Kong H."/>
            <person name="Lavrijsen P."/>
            <person name="Sunseri F."/>
            <person name="Falavigna A."/>
            <person name="Ye Y."/>
            <person name="Leebens-Mack J.H."/>
            <person name="Chen G."/>
        </authorList>
    </citation>
    <scope>NUCLEOTIDE SEQUENCE [LARGE SCALE GENOMIC DNA]</scope>
    <source>
        <strain evidence="2">cv. DH0086</strain>
    </source>
</reference>
<name>A0A5P1E742_ASPOF</name>
<organism evidence="1 2">
    <name type="scientific">Asparagus officinalis</name>
    <name type="common">Garden asparagus</name>
    <dbReference type="NCBI Taxonomy" id="4686"/>
    <lineage>
        <taxon>Eukaryota</taxon>
        <taxon>Viridiplantae</taxon>
        <taxon>Streptophyta</taxon>
        <taxon>Embryophyta</taxon>
        <taxon>Tracheophyta</taxon>
        <taxon>Spermatophyta</taxon>
        <taxon>Magnoliopsida</taxon>
        <taxon>Liliopsida</taxon>
        <taxon>Asparagales</taxon>
        <taxon>Asparagaceae</taxon>
        <taxon>Asparagoideae</taxon>
        <taxon>Asparagus</taxon>
    </lineage>
</organism>
<dbReference type="Gramene" id="ONK58378">
    <property type="protein sequence ID" value="ONK58378"/>
    <property type="gene ID" value="A4U43_C09F11630"/>
</dbReference>
<dbReference type="AlphaFoldDB" id="A0A5P1E742"/>
<accession>A0A5P1E742</accession>
<sequence>MSEADTPSLVQEAIKGEDSITAISETPSAKLIDDVAINNESPSKVEGPKLLQLSPKTLELKLRRKCLLPYMSCRLTNKAKSCPLREWKGGGLVLEIKNGDGDDKESAQRTGEDLTYDSWVSRPKEEEDLVVSIALAPSFA</sequence>
<gene>
    <name evidence="1" type="ORF">A4U43_C09F11630</name>
</gene>
<evidence type="ECO:0000313" key="1">
    <source>
        <dbReference type="EMBL" id="ONK58378.1"/>
    </source>
</evidence>